<dbReference type="SUPFAM" id="SSF53850">
    <property type="entry name" value="Periplasmic binding protein-like II"/>
    <property type="match status" value="1"/>
</dbReference>
<dbReference type="RefSeq" id="WP_380696055.1">
    <property type="nucleotide sequence ID" value="NZ_JBHRYR010000003.1"/>
</dbReference>
<evidence type="ECO:0000313" key="2">
    <source>
        <dbReference type="EMBL" id="MFC3853163.1"/>
    </source>
</evidence>
<keyword evidence="1" id="KW-0732">Signal</keyword>
<dbReference type="PANTHER" id="PTHR42941:SF1">
    <property type="entry name" value="SLL1037 PROTEIN"/>
    <property type="match status" value="1"/>
</dbReference>
<accession>A0ABV7ZX94</accession>
<dbReference type="Gene3D" id="3.40.190.10">
    <property type="entry name" value="Periplasmic binding protein-like II"/>
    <property type="match status" value="2"/>
</dbReference>
<protein>
    <submittedName>
        <fullName evidence="2">TAXI family TRAP transporter solute-binding subunit</fullName>
    </submittedName>
</protein>
<reference evidence="3" key="1">
    <citation type="journal article" date="2019" name="Int. J. Syst. Evol. Microbiol.">
        <title>The Global Catalogue of Microorganisms (GCM) 10K type strain sequencing project: providing services to taxonomists for standard genome sequencing and annotation.</title>
        <authorList>
            <consortium name="The Broad Institute Genomics Platform"/>
            <consortium name="The Broad Institute Genome Sequencing Center for Infectious Disease"/>
            <person name="Wu L."/>
            <person name="Ma J."/>
        </authorList>
    </citation>
    <scope>NUCLEOTIDE SEQUENCE [LARGE SCALE GENOMIC DNA]</scope>
    <source>
        <strain evidence="3">IBRC 10765</strain>
    </source>
</reference>
<dbReference type="InterPro" id="IPR011852">
    <property type="entry name" value="TRAP_TAXI"/>
</dbReference>
<keyword evidence="3" id="KW-1185">Reference proteome</keyword>
<proteinExistence type="predicted"/>
<dbReference type="Pfam" id="PF16868">
    <property type="entry name" value="NMT1_3"/>
    <property type="match status" value="1"/>
</dbReference>
<evidence type="ECO:0000313" key="3">
    <source>
        <dbReference type="Proteomes" id="UP001595617"/>
    </source>
</evidence>
<dbReference type="NCBIfam" id="TIGR02122">
    <property type="entry name" value="TRAP_TAXI"/>
    <property type="match status" value="1"/>
</dbReference>
<dbReference type="Proteomes" id="UP001595617">
    <property type="component" value="Unassembled WGS sequence"/>
</dbReference>
<gene>
    <name evidence="2" type="ORF">ACFOOG_10000</name>
</gene>
<name>A0ABV7ZX94_9GAMM</name>
<dbReference type="PANTHER" id="PTHR42941">
    <property type="entry name" value="SLL1037 PROTEIN"/>
    <property type="match status" value="1"/>
</dbReference>
<feature type="chain" id="PRO_5047067179" evidence="1">
    <location>
        <begin position="28"/>
        <end position="330"/>
    </location>
</feature>
<evidence type="ECO:0000256" key="1">
    <source>
        <dbReference type="SAM" id="SignalP"/>
    </source>
</evidence>
<sequence length="330" mass="36411">MNLTLIRLLRCIFLCLCTGFGATYVHAETSMQAQRFVTIGTGGVTGVYYPVGGAICRLLNAGRAEHQTRCVIDSTGGSVFNVNALRQNYIDFGLVQSDVHYHAWRGEREFASDPHRNLRSVMALHVEAFTVLARADANIVDFIDLTGKRVNIGNPDSGQRATLVNWLTAQGKTTEVFARTSHLTATEMTTAMCDDQVDAIIYVVGHPSGAIHEATGVCESRLVQIRGQALDELVRQFPYYAPTQIGGGIYPNNPQTTQTFGVTATLMTMEDTSDELVYLLVKSVFERLEFFRSMHPALAELRPENMVSVGMSAPLHEGALRYYREQGLLP</sequence>
<organism evidence="2 3">
    <name type="scientific">Saccharospirillum mangrovi</name>
    <dbReference type="NCBI Taxonomy" id="2161747"/>
    <lineage>
        <taxon>Bacteria</taxon>
        <taxon>Pseudomonadati</taxon>
        <taxon>Pseudomonadota</taxon>
        <taxon>Gammaproteobacteria</taxon>
        <taxon>Oceanospirillales</taxon>
        <taxon>Saccharospirillaceae</taxon>
        <taxon>Saccharospirillum</taxon>
    </lineage>
</organism>
<dbReference type="EMBL" id="JBHRYR010000003">
    <property type="protein sequence ID" value="MFC3853163.1"/>
    <property type="molecule type" value="Genomic_DNA"/>
</dbReference>
<comment type="caution">
    <text evidence="2">The sequence shown here is derived from an EMBL/GenBank/DDBJ whole genome shotgun (WGS) entry which is preliminary data.</text>
</comment>
<feature type="signal peptide" evidence="1">
    <location>
        <begin position="1"/>
        <end position="27"/>
    </location>
</feature>
<dbReference type="CDD" id="cd13568">
    <property type="entry name" value="PBP2_TAXI_TRAP_like_3"/>
    <property type="match status" value="1"/>
</dbReference>